<sequence>MSLATSYRAELLKTKRTSSFWLSLLGAAFIPAIFLLAYLLKPDGAARSMQAAPWNMHFFMGWKAMAGFLLPMFVVLLCALVPQIEYRNNTWKQVYASPQSYGQIYFSKLLTIHTMLLFFFVAYNLFMLLTGVTAALVHKQFNFLDKGFEVGKLLALNVKIYISTMGIAAIQYWLSLRFKNFIAPVGIGLAMLIGATVANAFDWEYIYELPFAHPNLTLEWVNKSTTYWLQPHEWNALGYFFVFTIIGFLDVRYRKEKG</sequence>
<feature type="transmembrane region" description="Helical" evidence="1">
    <location>
        <begin position="60"/>
        <end position="82"/>
    </location>
</feature>
<gene>
    <name evidence="2" type="ORF">SAMN05444008_10730</name>
</gene>
<evidence type="ECO:0008006" key="4">
    <source>
        <dbReference type="Google" id="ProtNLM"/>
    </source>
</evidence>
<evidence type="ECO:0000313" key="3">
    <source>
        <dbReference type="Proteomes" id="UP000184368"/>
    </source>
</evidence>
<protein>
    <recommendedName>
        <fullName evidence="4">ABC-2 family transporter protein</fullName>
    </recommendedName>
</protein>
<dbReference type="STRING" id="1302690.BUE76_16145"/>
<evidence type="ECO:0000256" key="1">
    <source>
        <dbReference type="SAM" id="Phobius"/>
    </source>
</evidence>
<organism evidence="2 3">
    <name type="scientific">Cnuella takakiae</name>
    <dbReference type="NCBI Taxonomy" id="1302690"/>
    <lineage>
        <taxon>Bacteria</taxon>
        <taxon>Pseudomonadati</taxon>
        <taxon>Bacteroidota</taxon>
        <taxon>Chitinophagia</taxon>
        <taxon>Chitinophagales</taxon>
        <taxon>Chitinophagaceae</taxon>
        <taxon>Cnuella</taxon>
    </lineage>
</organism>
<dbReference type="PANTHER" id="PTHR37305:SF1">
    <property type="entry name" value="MEMBRANE PROTEIN"/>
    <property type="match status" value="1"/>
</dbReference>
<feature type="transmembrane region" description="Helical" evidence="1">
    <location>
        <begin position="158"/>
        <end position="174"/>
    </location>
</feature>
<dbReference type="OrthoDB" id="5946463at2"/>
<dbReference type="CDD" id="cd21809">
    <property type="entry name" value="ABC-2_lan_permease-like"/>
    <property type="match status" value="1"/>
</dbReference>
<feature type="transmembrane region" description="Helical" evidence="1">
    <location>
        <begin position="181"/>
        <end position="201"/>
    </location>
</feature>
<proteinExistence type="predicted"/>
<keyword evidence="3" id="KW-1185">Reference proteome</keyword>
<dbReference type="AlphaFoldDB" id="A0A1M5AW36"/>
<keyword evidence="1" id="KW-0812">Transmembrane</keyword>
<keyword evidence="1" id="KW-1133">Transmembrane helix</keyword>
<dbReference type="Pfam" id="PF12730">
    <property type="entry name" value="ABC2_membrane_4"/>
    <property type="match status" value="1"/>
</dbReference>
<keyword evidence="1" id="KW-0472">Membrane</keyword>
<dbReference type="Proteomes" id="UP000184368">
    <property type="component" value="Unassembled WGS sequence"/>
</dbReference>
<feature type="transmembrane region" description="Helical" evidence="1">
    <location>
        <begin position="20"/>
        <end position="40"/>
    </location>
</feature>
<feature type="transmembrane region" description="Helical" evidence="1">
    <location>
        <begin position="236"/>
        <end position="253"/>
    </location>
</feature>
<dbReference type="RefSeq" id="WP_073042732.1">
    <property type="nucleotide sequence ID" value="NZ_FQUO01000007.1"/>
</dbReference>
<evidence type="ECO:0000313" key="2">
    <source>
        <dbReference type="EMBL" id="SHF34420.1"/>
    </source>
</evidence>
<dbReference type="EMBL" id="FQUO01000007">
    <property type="protein sequence ID" value="SHF34420.1"/>
    <property type="molecule type" value="Genomic_DNA"/>
</dbReference>
<dbReference type="PANTHER" id="PTHR37305">
    <property type="entry name" value="INTEGRAL MEMBRANE PROTEIN-RELATED"/>
    <property type="match status" value="1"/>
</dbReference>
<feature type="transmembrane region" description="Helical" evidence="1">
    <location>
        <begin position="116"/>
        <end position="138"/>
    </location>
</feature>
<name>A0A1M5AW36_9BACT</name>
<reference evidence="2 3" key="1">
    <citation type="submission" date="2016-11" db="EMBL/GenBank/DDBJ databases">
        <authorList>
            <person name="Jaros S."/>
            <person name="Januszkiewicz K."/>
            <person name="Wedrychowicz H."/>
        </authorList>
    </citation>
    <scope>NUCLEOTIDE SEQUENCE [LARGE SCALE GENOMIC DNA]</scope>
    <source>
        <strain evidence="2 3">DSM 26897</strain>
    </source>
</reference>
<accession>A0A1M5AW36</accession>